<evidence type="ECO:0000313" key="4">
    <source>
        <dbReference type="EMBL" id="WYF44044.1"/>
    </source>
</evidence>
<dbReference type="Pfam" id="PF13023">
    <property type="entry name" value="HD_3"/>
    <property type="match status" value="1"/>
</dbReference>
<keyword evidence="1" id="KW-0479">Metal-binding</keyword>
<dbReference type="InterPro" id="IPR006674">
    <property type="entry name" value="HD_domain"/>
</dbReference>
<reference evidence="4" key="1">
    <citation type="submission" date="2024-03" db="EMBL/GenBank/DDBJ databases">
        <title>Deinococcus weizhi sp. nov., isolated from human skin.</title>
        <authorList>
            <person name="Wei Z."/>
            <person name="Tian F."/>
            <person name="Yang C."/>
            <person name="Xin L.T."/>
            <person name="Wen Z.J."/>
            <person name="Lan K.C."/>
            <person name="Yu L."/>
            <person name="Zhe W."/>
            <person name="Dan F.D."/>
            <person name="Jun W."/>
            <person name="Rui Z."/>
            <person name="Yong X.J."/>
            <person name="Ting Y."/>
            <person name="Wei X."/>
            <person name="Xu Z.G."/>
            <person name="Xin Z."/>
            <person name="Dong F.G."/>
            <person name="Ni X.M."/>
            <person name="Zheng M.G."/>
            <person name="Chun Y."/>
            <person name="Qian W.X."/>
        </authorList>
    </citation>
    <scope>NUCLEOTIDE SEQUENCE</scope>
    <source>
        <strain evidence="4">VB142</strain>
    </source>
</reference>
<organism evidence="4">
    <name type="scientific">Deinococcus sp. VB142</name>
    <dbReference type="NCBI Taxonomy" id="3112952"/>
    <lineage>
        <taxon>Bacteria</taxon>
        <taxon>Thermotogati</taxon>
        <taxon>Deinococcota</taxon>
        <taxon>Deinococci</taxon>
        <taxon>Deinococcales</taxon>
        <taxon>Deinococcaceae</taxon>
        <taxon>Deinococcus</taxon>
    </lineage>
</organism>
<proteinExistence type="predicted"/>
<dbReference type="PANTHER" id="PTHR11845">
    <property type="entry name" value="5'-DEOXYNUCLEOTIDASE HDDC2"/>
    <property type="match status" value="1"/>
</dbReference>
<dbReference type="GO" id="GO:0046872">
    <property type="term" value="F:metal ion binding"/>
    <property type="evidence" value="ECO:0007669"/>
    <property type="project" value="UniProtKB-KW"/>
</dbReference>
<dbReference type="EMBL" id="CP149782">
    <property type="protein sequence ID" value="WYF44044.1"/>
    <property type="molecule type" value="Genomic_DNA"/>
</dbReference>
<evidence type="ECO:0000259" key="3">
    <source>
        <dbReference type="Pfam" id="PF13023"/>
    </source>
</evidence>
<gene>
    <name evidence="4" type="ORF">WDJ50_11570</name>
</gene>
<accession>A0AAU6Q1G4</accession>
<dbReference type="SUPFAM" id="SSF109604">
    <property type="entry name" value="HD-domain/PDEase-like"/>
    <property type="match status" value="1"/>
</dbReference>
<dbReference type="RefSeq" id="WP_339095246.1">
    <property type="nucleotide sequence ID" value="NZ_CP149782.1"/>
</dbReference>
<sequence length="196" mass="21841">MNRLAAQLDFLLLCDRLKKVQRTTTLHDGSRLENSAEHSWHLALMALTLGELAPAGTDLDRVVRLLLVHDLVEIEAGDLHFDADPQALSAQRQAEEQAAALVFGQLPPEQAGQLRALWQEFEERRTVEARFARALDAFQPMLLTWGPGGRGCLESAPELTRSRVLALKEKHLREFPPLWEAAQGLLEQAQDGGLLI</sequence>
<protein>
    <submittedName>
        <fullName evidence="4">HD domain-containing protein</fullName>
    </submittedName>
</protein>
<keyword evidence="2" id="KW-0378">Hydrolase</keyword>
<dbReference type="GO" id="GO:0005737">
    <property type="term" value="C:cytoplasm"/>
    <property type="evidence" value="ECO:0007669"/>
    <property type="project" value="TreeGrafter"/>
</dbReference>
<name>A0AAU6Q1G4_9DEIO</name>
<evidence type="ECO:0000256" key="1">
    <source>
        <dbReference type="ARBA" id="ARBA00022723"/>
    </source>
</evidence>
<dbReference type="InterPro" id="IPR039356">
    <property type="entry name" value="YfbR/HDDC2"/>
</dbReference>
<dbReference type="AlphaFoldDB" id="A0AAU6Q1G4"/>
<dbReference type="PANTHER" id="PTHR11845:SF13">
    <property type="entry name" value="5'-DEOXYNUCLEOTIDASE HDDC2"/>
    <property type="match status" value="1"/>
</dbReference>
<dbReference type="Gene3D" id="1.10.3210.10">
    <property type="entry name" value="Hypothetical protein af1432"/>
    <property type="match status" value="1"/>
</dbReference>
<dbReference type="GO" id="GO:0002953">
    <property type="term" value="F:5'-deoxynucleotidase activity"/>
    <property type="evidence" value="ECO:0007669"/>
    <property type="project" value="InterPro"/>
</dbReference>
<feature type="domain" description="HD" evidence="3">
    <location>
        <begin position="14"/>
        <end position="172"/>
    </location>
</feature>
<evidence type="ECO:0000256" key="2">
    <source>
        <dbReference type="ARBA" id="ARBA00022801"/>
    </source>
</evidence>